<feature type="domain" description="Palmitoyltransferase DHHC" evidence="12">
    <location>
        <begin position="154"/>
        <end position="225"/>
    </location>
</feature>
<evidence type="ECO:0000256" key="3">
    <source>
        <dbReference type="ARBA" id="ARBA00022692"/>
    </source>
</evidence>
<dbReference type="EMBL" id="VJMH01000522">
    <property type="protein sequence ID" value="KAF0715753.1"/>
    <property type="molecule type" value="Genomic_DNA"/>
</dbReference>
<evidence type="ECO:0000256" key="1">
    <source>
        <dbReference type="ARBA" id="ARBA00004127"/>
    </source>
</evidence>
<protein>
    <recommendedName>
        <fullName evidence="10">Palmitoyltransferase</fullName>
        <ecNumber evidence="10">2.3.1.225</ecNumber>
    </recommendedName>
</protein>
<keyword evidence="8 10" id="KW-0012">Acyltransferase</keyword>
<evidence type="ECO:0000256" key="11">
    <source>
        <dbReference type="SAM" id="MobiDB-lite"/>
    </source>
</evidence>
<feature type="transmembrane region" description="Helical" evidence="10">
    <location>
        <begin position="83"/>
        <end position="104"/>
    </location>
</feature>
<dbReference type="EMBL" id="CAADRA010000522">
    <property type="protein sequence ID" value="VFT80382.1"/>
    <property type="molecule type" value="Genomic_DNA"/>
</dbReference>
<dbReference type="Proteomes" id="UP000332933">
    <property type="component" value="Unassembled WGS sequence"/>
</dbReference>
<dbReference type="InterPro" id="IPR001594">
    <property type="entry name" value="Palmitoyltrfase_DHHC"/>
</dbReference>
<dbReference type="InterPro" id="IPR039859">
    <property type="entry name" value="PFA4/ZDH16/20/ERF2-like"/>
</dbReference>
<evidence type="ECO:0000313" key="15">
    <source>
        <dbReference type="Proteomes" id="UP000332933"/>
    </source>
</evidence>
<gene>
    <name evidence="14" type="primary">Aste57867_3208</name>
    <name evidence="13" type="ORF">As57867_003198</name>
    <name evidence="14" type="ORF">ASTE57867_3208</name>
</gene>
<proteinExistence type="inferred from homology"/>
<dbReference type="GO" id="GO:0006612">
    <property type="term" value="P:protein targeting to membrane"/>
    <property type="evidence" value="ECO:0007669"/>
    <property type="project" value="TreeGrafter"/>
</dbReference>
<comment type="similarity">
    <text evidence="10">Belongs to the DHHC palmitoyltransferase family.</text>
</comment>
<evidence type="ECO:0000256" key="5">
    <source>
        <dbReference type="ARBA" id="ARBA00023136"/>
    </source>
</evidence>
<dbReference type="GO" id="GO:0005794">
    <property type="term" value="C:Golgi apparatus"/>
    <property type="evidence" value="ECO:0007669"/>
    <property type="project" value="TreeGrafter"/>
</dbReference>
<keyword evidence="7" id="KW-0449">Lipoprotein</keyword>
<evidence type="ECO:0000256" key="9">
    <source>
        <dbReference type="ARBA" id="ARBA00048048"/>
    </source>
</evidence>
<comment type="subcellular location">
    <subcellularLocation>
        <location evidence="1">Endomembrane system</location>
        <topology evidence="1">Multi-pass membrane protein</topology>
    </subcellularLocation>
</comment>
<keyword evidence="15" id="KW-1185">Reference proteome</keyword>
<evidence type="ECO:0000256" key="10">
    <source>
        <dbReference type="RuleBase" id="RU079119"/>
    </source>
</evidence>
<feature type="transmembrane region" description="Helical" evidence="10">
    <location>
        <begin position="198"/>
        <end position="218"/>
    </location>
</feature>
<keyword evidence="2 10" id="KW-0808">Transferase</keyword>
<organism evidence="14 15">
    <name type="scientific">Aphanomyces stellatus</name>
    <dbReference type="NCBI Taxonomy" id="120398"/>
    <lineage>
        <taxon>Eukaryota</taxon>
        <taxon>Sar</taxon>
        <taxon>Stramenopiles</taxon>
        <taxon>Oomycota</taxon>
        <taxon>Saprolegniomycetes</taxon>
        <taxon>Saprolegniales</taxon>
        <taxon>Verrucalvaceae</taxon>
        <taxon>Aphanomyces</taxon>
    </lineage>
</organism>
<dbReference type="PANTHER" id="PTHR22883:SF43">
    <property type="entry name" value="PALMITOYLTRANSFERASE APP"/>
    <property type="match status" value="1"/>
</dbReference>
<dbReference type="GO" id="GO:0019706">
    <property type="term" value="F:protein-cysteine S-palmitoyltransferase activity"/>
    <property type="evidence" value="ECO:0007669"/>
    <property type="project" value="UniProtKB-EC"/>
</dbReference>
<evidence type="ECO:0000313" key="13">
    <source>
        <dbReference type="EMBL" id="KAF0715753.1"/>
    </source>
</evidence>
<evidence type="ECO:0000256" key="2">
    <source>
        <dbReference type="ARBA" id="ARBA00022679"/>
    </source>
</evidence>
<keyword evidence="3 10" id="KW-0812">Transmembrane</keyword>
<feature type="region of interest" description="Disordered" evidence="11">
    <location>
        <begin position="1"/>
        <end position="21"/>
    </location>
</feature>
<name>A0A485K978_9STRA</name>
<reference evidence="14 15" key="1">
    <citation type="submission" date="2019-03" db="EMBL/GenBank/DDBJ databases">
        <authorList>
            <person name="Gaulin E."/>
            <person name="Dumas B."/>
        </authorList>
    </citation>
    <scope>NUCLEOTIDE SEQUENCE [LARGE SCALE GENOMIC DNA]</scope>
    <source>
        <strain evidence="14">CBS 568.67</strain>
    </source>
</reference>
<keyword evidence="6" id="KW-0564">Palmitate</keyword>
<keyword evidence="4 10" id="KW-1133">Transmembrane helix</keyword>
<comment type="catalytic activity">
    <reaction evidence="9 10">
        <text>L-cysteinyl-[protein] + hexadecanoyl-CoA = S-hexadecanoyl-L-cysteinyl-[protein] + CoA</text>
        <dbReference type="Rhea" id="RHEA:36683"/>
        <dbReference type="Rhea" id="RHEA-COMP:10131"/>
        <dbReference type="Rhea" id="RHEA-COMP:11032"/>
        <dbReference type="ChEBI" id="CHEBI:29950"/>
        <dbReference type="ChEBI" id="CHEBI:57287"/>
        <dbReference type="ChEBI" id="CHEBI:57379"/>
        <dbReference type="ChEBI" id="CHEBI:74151"/>
        <dbReference type="EC" id="2.3.1.225"/>
    </reaction>
</comment>
<evidence type="ECO:0000256" key="8">
    <source>
        <dbReference type="ARBA" id="ARBA00023315"/>
    </source>
</evidence>
<sequence>MATRGTDTGKATDADRTSTISTIDEEEALVGGGRPTTTQLDEDDEYATPTDPCRFLCVFGFRKIGQNYVVRESTPYMIVGPHWIGVLITLALITVSTVLFIAQQCADLDAWYTLLSLAFCASTTFFLFKTTCTDPGIVPRHTLHTDPVLINMCSYCDICDVHQSRNTEHCDDCGVCIEKYDHHCPWMGKCIGKKNMKWFQLFNFSWILYLIYVILVTMQNASEHADLLFKAGHHLVQGAT</sequence>
<dbReference type="AlphaFoldDB" id="A0A485K978"/>
<dbReference type="PROSITE" id="PS50216">
    <property type="entry name" value="DHHC"/>
    <property type="match status" value="1"/>
</dbReference>
<evidence type="ECO:0000313" key="14">
    <source>
        <dbReference type="EMBL" id="VFT80382.1"/>
    </source>
</evidence>
<dbReference type="PANTHER" id="PTHR22883">
    <property type="entry name" value="ZINC FINGER DHHC DOMAIN CONTAINING PROTEIN"/>
    <property type="match status" value="1"/>
</dbReference>
<dbReference type="OrthoDB" id="9909019at2759"/>
<evidence type="ECO:0000256" key="4">
    <source>
        <dbReference type="ARBA" id="ARBA00022989"/>
    </source>
</evidence>
<dbReference type="Pfam" id="PF01529">
    <property type="entry name" value="DHHC"/>
    <property type="match status" value="1"/>
</dbReference>
<dbReference type="EC" id="2.3.1.225" evidence="10"/>
<evidence type="ECO:0000256" key="6">
    <source>
        <dbReference type="ARBA" id="ARBA00023139"/>
    </source>
</evidence>
<evidence type="ECO:0000259" key="12">
    <source>
        <dbReference type="Pfam" id="PF01529"/>
    </source>
</evidence>
<evidence type="ECO:0000256" key="7">
    <source>
        <dbReference type="ARBA" id="ARBA00023288"/>
    </source>
</evidence>
<dbReference type="GO" id="GO:0005783">
    <property type="term" value="C:endoplasmic reticulum"/>
    <property type="evidence" value="ECO:0007669"/>
    <property type="project" value="TreeGrafter"/>
</dbReference>
<accession>A0A485K978</accession>
<reference evidence="13" key="2">
    <citation type="submission" date="2019-06" db="EMBL/GenBank/DDBJ databases">
        <title>Genomics analysis of Aphanomyces spp. identifies a new class of oomycete effector associated with host adaptation.</title>
        <authorList>
            <person name="Gaulin E."/>
        </authorList>
    </citation>
    <scope>NUCLEOTIDE SEQUENCE</scope>
    <source>
        <strain evidence="13">CBS 578.67</strain>
    </source>
</reference>
<feature type="transmembrane region" description="Helical" evidence="10">
    <location>
        <begin position="110"/>
        <end position="128"/>
    </location>
</feature>
<comment type="domain">
    <text evidence="10">The DHHC domain is required for palmitoyltransferase activity.</text>
</comment>
<keyword evidence="5 10" id="KW-0472">Membrane</keyword>